<evidence type="ECO:0000256" key="1">
    <source>
        <dbReference type="ARBA" id="ARBA00022670"/>
    </source>
</evidence>
<keyword evidence="4" id="KW-1015">Disulfide bond</keyword>
<keyword evidence="3" id="KW-0720">Serine protease</keyword>
<dbReference type="AlphaFoldDB" id="A0A1B0DQ71"/>
<dbReference type="VEuPathDB" id="VectorBase:PPAI010661"/>
<evidence type="ECO:0000256" key="5">
    <source>
        <dbReference type="ARBA" id="ARBA00024195"/>
    </source>
</evidence>
<comment type="similarity">
    <text evidence="5">Belongs to the peptidase S1 family. CLIP subfamily.</text>
</comment>
<accession>A0A1B0DQ71</accession>
<dbReference type="Gene3D" id="2.40.10.10">
    <property type="entry name" value="Trypsin-like serine proteases"/>
    <property type="match status" value="1"/>
</dbReference>
<dbReference type="InterPro" id="IPR043504">
    <property type="entry name" value="Peptidase_S1_PA_chymotrypsin"/>
</dbReference>
<evidence type="ECO:0000313" key="6">
    <source>
        <dbReference type="EnsemblMetazoa" id="PPAI010661-PA"/>
    </source>
</evidence>
<evidence type="ECO:0000256" key="3">
    <source>
        <dbReference type="ARBA" id="ARBA00022825"/>
    </source>
</evidence>
<dbReference type="InterPro" id="IPR001254">
    <property type="entry name" value="Trypsin_dom"/>
</dbReference>
<dbReference type="EMBL" id="AJVK01018911">
    <property type="status" value="NOT_ANNOTATED_CDS"/>
    <property type="molecule type" value="Genomic_DNA"/>
</dbReference>
<evidence type="ECO:0000313" key="7">
    <source>
        <dbReference type="Proteomes" id="UP000092462"/>
    </source>
</evidence>
<dbReference type="PANTHER" id="PTHR24276:SF91">
    <property type="entry name" value="AT26814P-RELATED"/>
    <property type="match status" value="1"/>
</dbReference>
<dbReference type="GO" id="GO:0006508">
    <property type="term" value="P:proteolysis"/>
    <property type="evidence" value="ECO:0007669"/>
    <property type="project" value="UniProtKB-KW"/>
</dbReference>
<dbReference type="InterPro" id="IPR009003">
    <property type="entry name" value="Peptidase_S1_PA"/>
</dbReference>
<keyword evidence="2" id="KW-0378">Hydrolase</keyword>
<dbReference type="Pfam" id="PF00089">
    <property type="entry name" value="Trypsin"/>
    <property type="match status" value="1"/>
</dbReference>
<reference evidence="6" key="1">
    <citation type="submission" date="2022-08" db="UniProtKB">
        <authorList>
            <consortium name="EnsemblMetazoa"/>
        </authorList>
    </citation>
    <scope>IDENTIFICATION</scope>
    <source>
        <strain evidence="6">Israel</strain>
    </source>
</reference>
<sequence>MLSLRLVVVLAVAGLALAERLPTKISVNNYGSMSCVGTRVSPNTILIPGMCLMSYSQMDVKIRGSDIPSNDSGNIYRITRILYHNDRDMSTMSHDYALARLDRDMVVENDVPTIPNEDVPVSEGDICTTLRRDLDSQSMYMFSELEHYNVKVISDAKCQELFPETFTDDFICVGAVDPQAENYEDQQCQGETGAPLVCNGDIVAINSCEVSCYGEACAYKKISALGDFVQGQAL</sequence>
<protein>
    <submittedName>
        <fullName evidence="6">Uncharacterized protein</fullName>
    </submittedName>
</protein>
<dbReference type="GO" id="GO:0004252">
    <property type="term" value="F:serine-type endopeptidase activity"/>
    <property type="evidence" value="ECO:0007669"/>
    <property type="project" value="InterPro"/>
</dbReference>
<proteinExistence type="inferred from homology"/>
<name>A0A1B0DQ71_PHLPP</name>
<dbReference type="EnsemblMetazoa" id="PPAI010661-RA">
    <property type="protein sequence ID" value="PPAI010661-PA"/>
    <property type="gene ID" value="PPAI010661"/>
</dbReference>
<dbReference type="VEuPathDB" id="VectorBase:PPAPM1_003091"/>
<dbReference type="SUPFAM" id="SSF50494">
    <property type="entry name" value="Trypsin-like serine proteases"/>
    <property type="match status" value="1"/>
</dbReference>
<keyword evidence="7" id="KW-1185">Reference proteome</keyword>
<dbReference type="InterPro" id="IPR050430">
    <property type="entry name" value="Peptidase_S1"/>
</dbReference>
<dbReference type="PROSITE" id="PS50240">
    <property type="entry name" value="TRYPSIN_DOM"/>
    <property type="match status" value="1"/>
</dbReference>
<evidence type="ECO:0000256" key="4">
    <source>
        <dbReference type="ARBA" id="ARBA00023157"/>
    </source>
</evidence>
<dbReference type="Proteomes" id="UP000092462">
    <property type="component" value="Unassembled WGS sequence"/>
</dbReference>
<keyword evidence="1" id="KW-0645">Protease</keyword>
<dbReference type="PROSITE" id="PS51257">
    <property type="entry name" value="PROKAR_LIPOPROTEIN"/>
    <property type="match status" value="1"/>
</dbReference>
<dbReference type="SMART" id="SM00020">
    <property type="entry name" value="Tryp_SPc"/>
    <property type="match status" value="1"/>
</dbReference>
<organism evidence="6 7">
    <name type="scientific">Phlebotomus papatasi</name>
    <name type="common">Sandfly</name>
    <dbReference type="NCBI Taxonomy" id="29031"/>
    <lineage>
        <taxon>Eukaryota</taxon>
        <taxon>Metazoa</taxon>
        <taxon>Ecdysozoa</taxon>
        <taxon>Arthropoda</taxon>
        <taxon>Hexapoda</taxon>
        <taxon>Insecta</taxon>
        <taxon>Pterygota</taxon>
        <taxon>Neoptera</taxon>
        <taxon>Endopterygota</taxon>
        <taxon>Diptera</taxon>
        <taxon>Nematocera</taxon>
        <taxon>Psychodoidea</taxon>
        <taxon>Psychodidae</taxon>
        <taxon>Phlebotomus</taxon>
        <taxon>Phlebotomus</taxon>
    </lineage>
</organism>
<evidence type="ECO:0000256" key="2">
    <source>
        <dbReference type="ARBA" id="ARBA00022801"/>
    </source>
</evidence>
<dbReference type="PANTHER" id="PTHR24276">
    <property type="entry name" value="POLYSERASE-RELATED"/>
    <property type="match status" value="1"/>
</dbReference>